<dbReference type="Proteomes" id="UP001497522">
    <property type="component" value="Chromosome 1"/>
</dbReference>
<protein>
    <recommendedName>
        <fullName evidence="2">Aldehyde dehydrogenase domain-containing protein</fullName>
    </recommendedName>
</protein>
<dbReference type="SUPFAM" id="SSF53720">
    <property type="entry name" value="ALDH-like"/>
    <property type="match status" value="1"/>
</dbReference>
<evidence type="ECO:0000313" key="4">
    <source>
        <dbReference type="Proteomes" id="UP001497522"/>
    </source>
</evidence>
<accession>A0ABP1A3X9</accession>
<evidence type="ECO:0000259" key="2">
    <source>
        <dbReference type="Pfam" id="PF00171"/>
    </source>
</evidence>
<name>A0ABP1A3X9_9BRYO</name>
<dbReference type="InterPro" id="IPR016163">
    <property type="entry name" value="Ald_DH_C"/>
</dbReference>
<comment type="similarity">
    <text evidence="1">Belongs to the aldehyde dehydrogenase family.</text>
</comment>
<evidence type="ECO:0000256" key="1">
    <source>
        <dbReference type="ARBA" id="ARBA00009986"/>
    </source>
</evidence>
<sequence>MAITTAVFLKDSRSYEQGLESMASKVRVIAGTESGGGLGPAISKQAKEHAKLVLDGWGIKPNSLPDAIQLVNSNKYGNGTAIFTTSAGVASTFPHEIDDGKVGINIPIPMPLAFFSITGSRPSFAGDLNFYGRLLFTSLHRSRRSHHNGTTVTSKVCLWYSPLHKRCEG</sequence>
<gene>
    <name evidence="3" type="ORF">CSSPJE1EN2_LOCUS283</name>
</gene>
<proteinExistence type="inferred from homology"/>
<dbReference type="PANTHER" id="PTHR43866:SF3">
    <property type="entry name" value="METHYLMALONATE-SEMIALDEHYDE DEHYDROGENASE [ACYLATING], MITOCHONDRIAL"/>
    <property type="match status" value="1"/>
</dbReference>
<feature type="domain" description="Aldehyde dehydrogenase" evidence="2">
    <location>
        <begin position="62"/>
        <end position="128"/>
    </location>
</feature>
<dbReference type="InterPro" id="IPR015590">
    <property type="entry name" value="Aldehyde_DH_dom"/>
</dbReference>
<dbReference type="Gene3D" id="3.40.309.10">
    <property type="entry name" value="Aldehyde Dehydrogenase, Chain A, domain 2"/>
    <property type="match status" value="1"/>
</dbReference>
<dbReference type="InterPro" id="IPR010061">
    <property type="entry name" value="MeMal-semiAld_DH"/>
</dbReference>
<evidence type="ECO:0000313" key="3">
    <source>
        <dbReference type="EMBL" id="CAK9857288.1"/>
    </source>
</evidence>
<dbReference type="PANTHER" id="PTHR43866">
    <property type="entry name" value="MALONATE-SEMIALDEHYDE DEHYDROGENASE"/>
    <property type="match status" value="1"/>
</dbReference>
<keyword evidence="4" id="KW-1185">Reference proteome</keyword>
<reference evidence="3 4" key="1">
    <citation type="submission" date="2024-03" db="EMBL/GenBank/DDBJ databases">
        <authorList>
            <consortium name="ELIXIR-Norway"/>
            <consortium name="Elixir Norway"/>
        </authorList>
    </citation>
    <scope>NUCLEOTIDE SEQUENCE [LARGE SCALE GENOMIC DNA]</scope>
</reference>
<dbReference type="EMBL" id="OZ023702">
    <property type="protein sequence ID" value="CAK9857288.1"/>
    <property type="molecule type" value="Genomic_DNA"/>
</dbReference>
<dbReference type="Pfam" id="PF00171">
    <property type="entry name" value="Aldedh"/>
    <property type="match status" value="1"/>
</dbReference>
<dbReference type="InterPro" id="IPR016161">
    <property type="entry name" value="Ald_DH/histidinol_DH"/>
</dbReference>
<organism evidence="3 4">
    <name type="scientific">Sphagnum jensenii</name>
    <dbReference type="NCBI Taxonomy" id="128206"/>
    <lineage>
        <taxon>Eukaryota</taxon>
        <taxon>Viridiplantae</taxon>
        <taxon>Streptophyta</taxon>
        <taxon>Embryophyta</taxon>
        <taxon>Bryophyta</taxon>
        <taxon>Sphagnophytina</taxon>
        <taxon>Sphagnopsida</taxon>
        <taxon>Sphagnales</taxon>
        <taxon>Sphagnaceae</taxon>
        <taxon>Sphagnum</taxon>
    </lineage>
</organism>